<feature type="transmembrane region" description="Helical" evidence="15">
    <location>
        <begin position="172"/>
        <end position="188"/>
    </location>
</feature>
<dbReference type="PROSITE" id="PS50882">
    <property type="entry name" value="YTH"/>
    <property type="match status" value="1"/>
</dbReference>
<evidence type="ECO:0000256" key="12">
    <source>
        <dbReference type="ARBA" id="ARBA00030161"/>
    </source>
</evidence>
<feature type="transmembrane region" description="Helical" evidence="15">
    <location>
        <begin position="85"/>
        <end position="107"/>
    </location>
</feature>
<feature type="transmembrane region" description="Helical" evidence="15">
    <location>
        <begin position="195"/>
        <end position="212"/>
    </location>
</feature>
<dbReference type="UniPathway" id="UPA00196"/>
<dbReference type="GO" id="GO:0006506">
    <property type="term" value="P:GPI anchor biosynthetic process"/>
    <property type="evidence" value="ECO:0007669"/>
    <property type="project" value="UniProtKB-UniPathway"/>
</dbReference>
<feature type="transmembrane region" description="Helical" evidence="15">
    <location>
        <begin position="113"/>
        <end position="135"/>
    </location>
</feature>
<dbReference type="EMBL" id="LCWV01000013">
    <property type="protein sequence ID" value="PWI68850.1"/>
    <property type="molecule type" value="Genomic_DNA"/>
</dbReference>
<evidence type="ECO:0000256" key="6">
    <source>
        <dbReference type="ARBA" id="ARBA00022676"/>
    </source>
</evidence>
<evidence type="ECO:0000259" key="16">
    <source>
        <dbReference type="PROSITE" id="PS50882"/>
    </source>
</evidence>
<gene>
    <name evidence="17" type="ORF">PCL_01235</name>
</gene>
<organism evidence="17 18">
    <name type="scientific">Purpureocillium lilacinum</name>
    <name type="common">Paecilomyces lilacinus</name>
    <dbReference type="NCBI Taxonomy" id="33203"/>
    <lineage>
        <taxon>Eukaryota</taxon>
        <taxon>Fungi</taxon>
        <taxon>Dikarya</taxon>
        <taxon>Ascomycota</taxon>
        <taxon>Pezizomycotina</taxon>
        <taxon>Sordariomycetes</taxon>
        <taxon>Hypocreomycetidae</taxon>
        <taxon>Hypocreales</taxon>
        <taxon>Ophiocordycipitaceae</taxon>
        <taxon>Purpureocillium</taxon>
    </lineage>
</organism>
<feature type="compositionally biased region" description="Basic and acidic residues" evidence="14">
    <location>
        <begin position="981"/>
        <end position="997"/>
    </location>
</feature>
<keyword evidence="5" id="KW-0337">GPI-anchor biosynthesis</keyword>
<protein>
    <recommendedName>
        <fullName evidence="4">GPI mannosyltransferase 2</fullName>
    </recommendedName>
    <alternativeName>
        <fullName evidence="13">GPI mannosyltransferase II</fullName>
    </alternativeName>
    <alternativeName>
        <fullName evidence="12">Glycosylphosphatidylinositol-anchor biosynthesis protein 18</fullName>
    </alternativeName>
</protein>
<keyword evidence="8 15" id="KW-0812">Transmembrane</keyword>
<evidence type="ECO:0000256" key="1">
    <source>
        <dbReference type="ARBA" id="ARBA00004477"/>
    </source>
</evidence>
<dbReference type="Proteomes" id="UP000245956">
    <property type="component" value="Unassembled WGS sequence"/>
</dbReference>
<evidence type="ECO:0000256" key="13">
    <source>
        <dbReference type="ARBA" id="ARBA00030415"/>
    </source>
</evidence>
<dbReference type="CDD" id="cd21134">
    <property type="entry name" value="YTH"/>
    <property type="match status" value="1"/>
</dbReference>
<dbReference type="PANTHER" id="PTHR12468:SF2">
    <property type="entry name" value="GPI MANNOSYLTRANSFERASE 2"/>
    <property type="match status" value="1"/>
</dbReference>
<comment type="caution">
    <text evidence="17">The sequence shown here is derived from an EMBL/GenBank/DDBJ whole genome shotgun (WGS) entry which is preliminary data.</text>
</comment>
<dbReference type="InterPro" id="IPR007315">
    <property type="entry name" value="PIG-V/Gpi18"/>
</dbReference>
<keyword evidence="7" id="KW-0808">Transferase</keyword>
<sequence>MPALFSLETPVKSLTTLFVAWKAVLLAFALGAVIGPDYDTSTSIFFEILYGSKAHVPYLATVLTRWDALYFVQYARQGYVFEQQWAFGAAMPAAVRAVMGLIPSWLVDTDAVVIEPLVAIALVHVCHLTAVLALYRLTMLLSNDNKLAFVASALHVFSPAGVFLSAPYAESPFAALAFVGNLLFALGIKNKREPVKRFVLIVGAGIVFGLSTSFRTNGLASGALFAVGAINCLMALMKEPSVGRVLALAAPGIGGLCVAAGSVIPQYFAWKRYCHDALPELGPRPWCSRTIPSIYEFVQEEYWDVGFLHYWRPSHVPLFFVAAPMLMVLITSGIEVTRDPFKALRMLKSSNGEDYRVFVRTLAATQTVIAVLAITNYHVQIINRMSSGYPIWYWWVASCLIDEKRQALGRRIFVFMVITKRMSLLRQSPVKWAGLNAVCCCATDIPPPPVTDLGSANSARTRELEASLISRAAQPSCQNPLPASHKHLALFALHIKASHTRATSLHFSPHTLSIHDLGWITFVSLRKARSTSRLDRTKPSPNFRLDGEKAADQRGPAAQGYKTKAMNNNSDTNTSDKGKLMMSVLRGEMEMAADVENPGHGDGGSGVSGMSRLEMDAVLLELLEGDTDLKLWLEHTHYFDLAHRERVVEGMKKLRAVEEEREKLLQELHGTAPGVSGPVAGPTYTPAPESALEGRVIGASSMATPNFTMPSCETASFSEGSFANAPAASTAAPGSPSGAVVAVAAGHSARRTSPDLLKGVLLHSHVQQRGSRNLTHGKDTRFFLVKCFNTSNVYMSQRDGLWMTQAKNGPTFTEAFEECECVVLFFSINKSHGFQGVARMTSAPDASIPMPDWMANVNLPAVTDPFRIEWITKTETDFERFGGLFNPLNEGRPVVVGRDGLEYPAYLGRKMMELMMTAADEKKNVIPAILPKTGSVSTVSSATNVAPGTPPVPEGVAFQGRLAHKHRGRETRGRSGSPTDNTDKVRTRKDWRVRDTVAPKSPRAKAELGPAYSEPAGLGLQPPSSDPDSRHLGHSEPVDLIEL</sequence>
<dbReference type="GO" id="GO:0031501">
    <property type="term" value="C:mannosyltransferase complex"/>
    <property type="evidence" value="ECO:0007669"/>
    <property type="project" value="TreeGrafter"/>
</dbReference>
<evidence type="ECO:0000256" key="5">
    <source>
        <dbReference type="ARBA" id="ARBA00022502"/>
    </source>
</evidence>
<dbReference type="Pfam" id="PF04146">
    <property type="entry name" value="YTH"/>
    <property type="match status" value="1"/>
</dbReference>
<comment type="pathway">
    <text evidence="2">Glycolipid biosynthesis; glycosylphosphatidylinositol-anchor biosynthesis.</text>
</comment>
<dbReference type="GO" id="GO:0003723">
    <property type="term" value="F:RNA binding"/>
    <property type="evidence" value="ECO:0007669"/>
    <property type="project" value="InterPro"/>
</dbReference>
<evidence type="ECO:0000256" key="8">
    <source>
        <dbReference type="ARBA" id="ARBA00022692"/>
    </source>
</evidence>
<evidence type="ECO:0000256" key="10">
    <source>
        <dbReference type="ARBA" id="ARBA00022989"/>
    </source>
</evidence>
<evidence type="ECO:0000256" key="2">
    <source>
        <dbReference type="ARBA" id="ARBA00004687"/>
    </source>
</evidence>
<feature type="region of interest" description="Disordered" evidence="14">
    <location>
        <begin position="533"/>
        <end position="577"/>
    </location>
</feature>
<dbReference type="AlphaFoldDB" id="A0A2U3E2X4"/>
<evidence type="ECO:0000256" key="3">
    <source>
        <dbReference type="ARBA" id="ARBA00008698"/>
    </source>
</evidence>
<name>A0A2U3E2X4_PURLI</name>
<evidence type="ECO:0000256" key="4">
    <source>
        <dbReference type="ARBA" id="ARBA00013795"/>
    </source>
</evidence>
<feature type="transmembrane region" description="Helical" evidence="15">
    <location>
        <begin position="218"/>
        <end position="236"/>
    </location>
</feature>
<comment type="subcellular location">
    <subcellularLocation>
        <location evidence="1">Endoplasmic reticulum membrane</location>
        <topology evidence="1">Multi-pass membrane protein</topology>
    </subcellularLocation>
</comment>
<feature type="transmembrane region" description="Helical" evidence="15">
    <location>
        <begin position="357"/>
        <end position="377"/>
    </location>
</feature>
<dbReference type="Pfam" id="PF04188">
    <property type="entry name" value="Mannosyl_trans2"/>
    <property type="match status" value="1"/>
</dbReference>
<dbReference type="Gene3D" id="3.10.590.10">
    <property type="entry name" value="ph1033 like domains"/>
    <property type="match status" value="1"/>
</dbReference>
<dbReference type="GO" id="GO:0005789">
    <property type="term" value="C:endoplasmic reticulum membrane"/>
    <property type="evidence" value="ECO:0007669"/>
    <property type="project" value="UniProtKB-SubCell"/>
</dbReference>
<feature type="domain" description="YTH" evidence="16">
    <location>
        <begin position="780"/>
        <end position="915"/>
    </location>
</feature>
<feature type="transmembrane region" description="Helical" evidence="15">
    <location>
        <begin position="55"/>
        <end position="73"/>
    </location>
</feature>
<keyword evidence="11 15" id="KW-0472">Membrane</keyword>
<keyword evidence="6" id="KW-0328">Glycosyltransferase</keyword>
<accession>A0A2U3E2X4</accession>
<comment type="similarity">
    <text evidence="3">Belongs to the PIGV family.</text>
</comment>
<evidence type="ECO:0000256" key="9">
    <source>
        <dbReference type="ARBA" id="ARBA00022824"/>
    </source>
</evidence>
<dbReference type="GO" id="GO:0000009">
    <property type="term" value="F:alpha-1,6-mannosyltransferase activity"/>
    <property type="evidence" value="ECO:0007669"/>
    <property type="project" value="InterPro"/>
</dbReference>
<keyword evidence="9" id="KW-0256">Endoplasmic reticulum</keyword>
<reference evidence="17 18" key="1">
    <citation type="journal article" date="2016" name="Front. Microbiol.">
        <title>Genome and transcriptome sequences reveal the specific parasitism of the nematophagous Purpureocillium lilacinum 36-1.</title>
        <authorList>
            <person name="Xie J."/>
            <person name="Li S."/>
            <person name="Mo C."/>
            <person name="Xiao X."/>
            <person name="Peng D."/>
            <person name="Wang G."/>
            <person name="Xiao Y."/>
        </authorList>
    </citation>
    <scope>NUCLEOTIDE SEQUENCE [LARGE SCALE GENOMIC DNA]</scope>
    <source>
        <strain evidence="17 18">36-1</strain>
    </source>
</reference>
<feature type="compositionally biased region" description="Basic and acidic residues" evidence="14">
    <location>
        <begin position="1027"/>
        <end position="1037"/>
    </location>
</feature>
<evidence type="ECO:0000256" key="14">
    <source>
        <dbReference type="SAM" id="MobiDB-lite"/>
    </source>
</evidence>
<proteinExistence type="inferred from homology"/>
<evidence type="ECO:0000313" key="18">
    <source>
        <dbReference type="Proteomes" id="UP000245956"/>
    </source>
</evidence>
<feature type="transmembrane region" description="Helical" evidence="15">
    <location>
        <begin position="316"/>
        <end position="336"/>
    </location>
</feature>
<feature type="transmembrane region" description="Helical" evidence="15">
    <location>
        <begin position="147"/>
        <end position="166"/>
    </location>
</feature>
<evidence type="ECO:0000256" key="11">
    <source>
        <dbReference type="ARBA" id="ARBA00023136"/>
    </source>
</evidence>
<keyword evidence="10 15" id="KW-1133">Transmembrane helix</keyword>
<evidence type="ECO:0000256" key="7">
    <source>
        <dbReference type="ARBA" id="ARBA00022679"/>
    </source>
</evidence>
<dbReference type="InterPro" id="IPR007275">
    <property type="entry name" value="YTH_domain"/>
</dbReference>
<dbReference type="GO" id="GO:0004376">
    <property type="term" value="F:GPI mannosyltransferase activity"/>
    <property type="evidence" value="ECO:0007669"/>
    <property type="project" value="InterPro"/>
</dbReference>
<feature type="transmembrane region" description="Helical" evidence="15">
    <location>
        <begin position="245"/>
        <end position="268"/>
    </location>
</feature>
<feature type="region of interest" description="Disordered" evidence="14">
    <location>
        <begin position="962"/>
        <end position="1043"/>
    </location>
</feature>
<evidence type="ECO:0000313" key="17">
    <source>
        <dbReference type="EMBL" id="PWI68850.1"/>
    </source>
</evidence>
<evidence type="ECO:0000256" key="15">
    <source>
        <dbReference type="SAM" id="Phobius"/>
    </source>
</evidence>
<dbReference type="PANTHER" id="PTHR12468">
    <property type="entry name" value="GPI MANNOSYLTRANSFERASE 2"/>
    <property type="match status" value="1"/>
</dbReference>